<feature type="region of interest" description="Disordered" evidence="1">
    <location>
        <begin position="33"/>
        <end position="82"/>
    </location>
</feature>
<organism evidence="2 3">
    <name type="scientific">Pseudoclavibacter terrae</name>
    <dbReference type="NCBI Taxonomy" id="1530195"/>
    <lineage>
        <taxon>Bacteria</taxon>
        <taxon>Bacillati</taxon>
        <taxon>Actinomycetota</taxon>
        <taxon>Actinomycetes</taxon>
        <taxon>Micrococcales</taxon>
        <taxon>Microbacteriaceae</taxon>
        <taxon>Pseudoclavibacter</taxon>
    </lineage>
</organism>
<evidence type="ECO:0000313" key="2">
    <source>
        <dbReference type="EMBL" id="KAB1639862.1"/>
    </source>
</evidence>
<dbReference type="AlphaFoldDB" id="A0A7J5B6T8"/>
<sequence length="112" mass="11671">MVLMIGPDNEVLNIPAGGEHALRALGWEAQEAPHAEPLNVPDIPIATPEQPTGTPTDGGGGPPIVPAAEPGEEPKASASRGDWARYAEQRGIEPGELTKAELIAKIAELPKE</sequence>
<name>A0A7J5B6T8_9MICO</name>
<dbReference type="Proteomes" id="UP000490386">
    <property type="component" value="Unassembled WGS sequence"/>
</dbReference>
<proteinExistence type="predicted"/>
<comment type="caution">
    <text evidence="2">The sequence shown here is derived from an EMBL/GenBank/DDBJ whole genome shotgun (WGS) entry which is preliminary data.</text>
</comment>
<accession>A0A7J5B6T8</accession>
<gene>
    <name evidence="2" type="ORF">F8O03_06015</name>
</gene>
<dbReference type="EMBL" id="WBJX01000001">
    <property type="protein sequence ID" value="KAB1639862.1"/>
    <property type="molecule type" value="Genomic_DNA"/>
</dbReference>
<keyword evidence="3" id="KW-1185">Reference proteome</keyword>
<protein>
    <submittedName>
        <fullName evidence="2">Uncharacterized protein</fullName>
    </submittedName>
</protein>
<reference evidence="2 3" key="1">
    <citation type="submission" date="2019-09" db="EMBL/GenBank/DDBJ databases">
        <title>Phylogeny of genus Pseudoclavibacter and closely related genus.</title>
        <authorList>
            <person name="Li Y."/>
        </authorList>
    </citation>
    <scope>NUCLEOTIDE SEQUENCE [LARGE SCALE GENOMIC DNA]</scope>
    <source>
        <strain evidence="2 3">THG-MD12</strain>
    </source>
</reference>
<evidence type="ECO:0000256" key="1">
    <source>
        <dbReference type="SAM" id="MobiDB-lite"/>
    </source>
</evidence>
<dbReference type="RefSeq" id="WP_151423003.1">
    <property type="nucleotide sequence ID" value="NZ_WBJX01000001.1"/>
</dbReference>
<evidence type="ECO:0000313" key="3">
    <source>
        <dbReference type="Proteomes" id="UP000490386"/>
    </source>
</evidence>